<dbReference type="InterPro" id="IPR049874">
    <property type="entry name" value="ROK_cs"/>
</dbReference>
<dbReference type="InterPro" id="IPR000600">
    <property type="entry name" value="ROK"/>
</dbReference>
<dbReference type="GO" id="GO:0005737">
    <property type="term" value="C:cytoplasm"/>
    <property type="evidence" value="ECO:0007669"/>
    <property type="project" value="InterPro"/>
</dbReference>
<dbReference type="PROSITE" id="PS01125">
    <property type="entry name" value="ROK"/>
    <property type="match status" value="1"/>
</dbReference>
<name>A0A6J7G191_9ZZZZ</name>
<dbReference type="SUPFAM" id="SSF53067">
    <property type="entry name" value="Actin-like ATPase domain"/>
    <property type="match status" value="1"/>
</dbReference>
<dbReference type="EMBL" id="CAFBMR010000003">
    <property type="protein sequence ID" value="CAB4901627.1"/>
    <property type="molecule type" value="Genomic_DNA"/>
</dbReference>
<evidence type="ECO:0000256" key="7">
    <source>
        <dbReference type="ARBA" id="ARBA00022840"/>
    </source>
</evidence>
<evidence type="ECO:0000256" key="1">
    <source>
        <dbReference type="ARBA" id="ARBA00006479"/>
    </source>
</evidence>
<dbReference type="Gene3D" id="3.30.420.40">
    <property type="match status" value="2"/>
</dbReference>
<dbReference type="GO" id="GO:0004340">
    <property type="term" value="F:glucokinase activity"/>
    <property type="evidence" value="ECO:0007669"/>
    <property type="project" value="UniProtKB-EC"/>
</dbReference>
<dbReference type="GO" id="GO:0006096">
    <property type="term" value="P:glycolytic process"/>
    <property type="evidence" value="ECO:0007669"/>
    <property type="project" value="InterPro"/>
</dbReference>
<sequence>MALTLGVDVGGTKILAGVVDEQGQILRTERRPTLRSDVDALVHSISECVRSLDPEGECRSLGVSIAALLDAPRDRILLAPNGGWTQEPLDFLLERETRLTTVLENDGNAAAWGEYRFGAGRTAKDMVMITVGTGIGGGVVLNGQIRTGAHGVAGEIGHITMVANGLPCGCGRTGCWEQYASGSALVRETRALATERRSDATFLLTLGDGTPEGVQGVHVTEAAHAGDTVALTAFARVAEWLGRGMADLAAVIDPELFIFGGGVSEAGDVLLVPLKASFSRQLMGFGRLTGAEVAVAELGNHAGLIGAADLARLRAG</sequence>
<evidence type="ECO:0000256" key="4">
    <source>
        <dbReference type="ARBA" id="ARBA00022679"/>
    </source>
</evidence>
<dbReference type="GO" id="GO:0005524">
    <property type="term" value="F:ATP binding"/>
    <property type="evidence" value="ECO:0007669"/>
    <property type="project" value="UniProtKB-KW"/>
</dbReference>
<evidence type="ECO:0000256" key="8">
    <source>
        <dbReference type="ARBA" id="ARBA00032386"/>
    </source>
</evidence>
<gene>
    <name evidence="9" type="ORF">UFOPK3610_00158</name>
</gene>
<evidence type="ECO:0000256" key="6">
    <source>
        <dbReference type="ARBA" id="ARBA00022777"/>
    </source>
</evidence>
<proteinExistence type="inferred from homology"/>
<dbReference type="PANTHER" id="PTHR18964:SF173">
    <property type="entry name" value="GLUCOKINASE"/>
    <property type="match status" value="1"/>
</dbReference>
<dbReference type="AlphaFoldDB" id="A0A6J7G191"/>
<keyword evidence="7" id="KW-0067">ATP-binding</keyword>
<evidence type="ECO:0000256" key="5">
    <source>
        <dbReference type="ARBA" id="ARBA00022741"/>
    </source>
</evidence>
<protein>
    <recommendedName>
        <fullName evidence="3">Glucokinase</fullName>
        <ecNumber evidence="2">2.7.1.2</ecNumber>
    </recommendedName>
    <alternativeName>
        <fullName evidence="8">Glucose kinase</fullName>
    </alternativeName>
</protein>
<keyword evidence="4" id="KW-0808">Transferase</keyword>
<dbReference type="Pfam" id="PF00480">
    <property type="entry name" value="ROK"/>
    <property type="match status" value="1"/>
</dbReference>
<evidence type="ECO:0000256" key="2">
    <source>
        <dbReference type="ARBA" id="ARBA00012323"/>
    </source>
</evidence>
<evidence type="ECO:0000313" key="9">
    <source>
        <dbReference type="EMBL" id="CAB4901627.1"/>
    </source>
</evidence>
<keyword evidence="6" id="KW-0418">Kinase</keyword>
<accession>A0A6J7G191</accession>
<dbReference type="InterPro" id="IPR004654">
    <property type="entry name" value="ROK_glcA"/>
</dbReference>
<organism evidence="9">
    <name type="scientific">freshwater metagenome</name>
    <dbReference type="NCBI Taxonomy" id="449393"/>
    <lineage>
        <taxon>unclassified sequences</taxon>
        <taxon>metagenomes</taxon>
        <taxon>ecological metagenomes</taxon>
    </lineage>
</organism>
<dbReference type="InterPro" id="IPR043129">
    <property type="entry name" value="ATPase_NBD"/>
</dbReference>
<dbReference type="EC" id="2.7.1.2" evidence="2"/>
<comment type="similarity">
    <text evidence="1">Belongs to the ROK (NagC/XylR) family.</text>
</comment>
<reference evidence="9" key="1">
    <citation type="submission" date="2020-05" db="EMBL/GenBank/DDBJ databases">
        <authorList>
            <person name="Chiriac C."/>
            <person name="Salcher M."/>
            <person name="Ghai R."/>
            <person name="Kavagutti S V."/>
        </authorList>
    </citation>
    <scope>NUCLEOTIDE SEQUENCE</scope>
</reference>
<keyword evidence="5" id="KW-0547">Nucleotide-binding</keyword>
<dbReference type="NCBIfam" id="TIGR00744">
    <property type="entry name" value="ROK_glcA_fam"/>
    <property type="match status" value="1"/>
</dbReference>
<dbReference type="PANTHER" id="PTHR18964">
    <property type="entry name" value="ROK (REPRESSOR, ORF, KINASE) FAMILY"/>
    <property type="match status" value="1"/>
</dbReference>
<evidence type="ECO:0000256" key="3">
    <source>
        <dbReference type="ARBA" id="ARBA00014701"/>
    </source>
</evidence>